<accession>A0A6A9QTF0</accession>
<gene>
    <name evidence="1" type="ORF">GC250_02825</name>
</gene>
<evidence type="ECO:0000313" key="1">
    <source>
        <dbReference type="EMBL" id="MUN28422.1"/>
    </source>
</evidence>
<dbReference type="AlphaFoldDB" id="A0A6A9QTF0"/>
<protein>
    <submittedName>
        <fullName evidence="1">Uncharacterized protein</fullName>
    </submittedName>
</protein>
<keyword evidence="2" id="KW-1185">Reference proteome</keyword>
<dbReference type="EMBL" id="WGGD01000005">
    <property type="protein sequence ID" value="MUN28422.1"/>
    <property type="molecule type" value="Genomic_DNA"/>
</dbReference>
<comment type="caution">
    <text evidence="1">The sequence shown here is derived from an EMBL/GenBank/DDBJ whole genome shotgun (WGS) entry which is preliminary data.</text>
</comment>
<sequence>MRFEASLDILQPYGRRFLTKDGRLVTLSRELVEQCEGSGISPSMLSEVIADFNESGSRISSSYLVSMKENQNKCNVTKVIDLWITDAVKSTHVIMTVTGLGSVGELRFVYPEFFGELAKTILSNNVKYDCSSIVMTFPYMFVVFDTFNAFKKVYNNVIEGIVRMNGSSFMFSKTEAKSLIWEVDTPKVDYISNELIPNKMKSLIEGDYS</sequence>
<proteinExistence type="predicted"/>
<organism evidence="1 2">
    <name type="scientific">Sulfuracidifex metallicus DSM 6482 = JCM 9184</name>
    <dbReference type="NCBI Taxonomy" id="523847"/>
    <lineage>
        <taxon>Archaea</taxon>
        <taxon>Thermoproteota</taxon>
        <taxon>Thermoprotei</taxon>
        <taxon>Sulfolobales</taxon>
        <taxon>Sulfolobaceae</taxon>
        <taxon>Sulfuracidifex</taxon>
    </lineage>
</organism>
<name>A0A6A9QTF0_SULME</name>
<reference evidence="1 2" key="1">
    <citation type="submission" date="2019-10" db="EMBL/GenBank/DDBJ databases">
        <title>Sequencing and Assembly of Multiple Reported Metal-Biooxidizing Members of the Extremely Thermoacidophilic Archaeal Family Sulfolobaceae.</title>
        <authorList>
            <person name="Counts J.A."/>
            <person name="Kelly R.M."/>
        </authorList>
    </citation>
    <scope>NUCLEOTIDE SEQUENCE [LARGE SCALE GENOMIC DNA]</scope>
    <source>
        <strain evidence="1 2">DSM 6482</strain>
    </source>
</reference>
<evidence type="ECO:0000313" key="2">
    <source>
        <dbReference type="Proteomes" id="UP000470772"/>
    </source>
</evidence>
<dbReference type="OrthoDB" id="34291at2157"/>
<dbReference type="Proteomes" id="UP000470772">
    <property type="component" value="Unassembled WGS sequence"/>
</dbReference>
<dbReference type="RefSeq" id="WP_054838038.1">
    <property type="nucleotide sequence ID" value="NZ_BBBY01000004.1"/>
</dbReference>